<dbReference type="Proteomes" id="UP000790377">
    <property type="component" value="Unassembled WGS sequence"/>
</dbReference>
<keyword evidence="2" id="KW-1185">Reference proteome</keyword>
<accession>A0ACB7ZUJ7</accession>
<proteinExistence type="predicted"/>
<gene>
    <name evidence="1" type="ORF">BJ138DRAFT_1106667</name>
</gene>
<dbReference type="EMBL" id="MU268412">
    <property type="protein sequence ID" value="KAH7904621.1"/>
    <property type="molecule type" value="Genomic_DNA"/>
</dbReference>
<organism evidence="1 2">
    <name type="scientific">Hygrophoropsis aurantiaca</name>
    <dbReference type="NCBI Taxonomy" id="72124"/>
    <lineage>
        <taxon>Eukaryota</taxon>
        <taxon>Fungi</taxon>
        <taxon>Dikarya</taxon>
        <taxon>Basidiomycota</taxon>
        <taxon>Agaricomycotina</taxon>
        <taxon>Agaricomycetes</taxon>
        <taxon>Agaricomycetidae</taxon>
        <taxon>Boletales</taxon>
        <taxon>Coniophorineae</taxon>
        <taxon>Hygrophoropsidaceae</taxon>
        <taxon>Hygrophoropsis</taxon>
    </lineage>
</organism>
<evidence type="ECO:0000313" key="1">
    <source>
        <dbReference type="EMBL" id="KAH7904621.1"/>
    </source>
</evidence>
<protein>
    <submittedName>
        <fullName evidence="1">Uncharacterized protein</fullName>
    </submittedName>
</protein>
<evidence type="ECO:0000313" key="2">
    <source>
        <dbReference type="Proteomes" id="UP000790377"/>
    </source>
</evidence>
<comment type="caution">
    <text evidence="1">The sequence shown here is derived from an EMBL/GenBank/DDBJ whole genome shotgun (WGS) entry which is preliminary data.</text>
</comment>
<sequence>MGRLKRSRIASTSNIRNWHQSKKLRIDGTQHQNNENESQEHRDTEFHSMQSRFMDDGLGAMGNIDINVGESCRRGPEAEHELGMKISNQVDTIPDILGSGSTTLQCTQSKGHTGDVNAHVAAAVETSNISTHFHKVQCEEVIEDDDIIAMHGIRWREKDQQFHGIIEEIVDPPHSRSDGSEVDMSFGDLDAETEEESSDDADEDISGDTEGNGSKRNHRFELRKPPSVAEAREALGALRALLKPPRGDQKGFKDAKLPAELKERLVHMSNFLWLYTDVSSNGSAHSANPVGGQWIKAADKAARNAGKSKGNHLSRCLRHWSKAYIKKRVLPNRAPSKKFSRIDDESLASDLQLHLRSIGKYVRAEDLVDYLSIAENQSRLGFKNTISFKTAQRWMKHLGYQWKTESRGQYSDGHERDDVVKYRQTVFIPTWCHYQPQMRAWNYDNPTMEEKTPASSSGRHVVLWFHDESTFYANDRRKQRWVHEKEGAALYPKGEGASIMVSDFISADYGWLRSPDGKDSSRVLFKAGKSRDGYFKNEDILAQTEKAMDILQKCYPDEDHIFVFDNATTHLKRAEDALSARRMPKGPSESWGIWINKKDDSGRPVHGADGKPLKEKIRMGDGHLPNGDLQPLYFPDGHEKAGWFKGMAQILTERGYENCWGYAKRLYRTKPWSSSEAALEKNVIDSLEGVPLTSMRRSARFIDAYRKGLDGQQAAWAVKKYKGHRVIPENILKEFDDSL</sequence>
<reference evidence="1" key="1">
    <citation type="journal article" date="2021" name="New Phytol.">
        <title>Evolutionary innovations through gain and loss of genes in the ectomycorrhizal Boletales.</title>
        <authorList>
            <person name="Wu G."/>
            <person name="Miyauchi S."/>
            <person name="Morin E."/>
            <person name="Kuo A."/>
            <person name="Drula E."/>
            <person name="Varga T."/>
            <person name="Kohler A."/>
            <person name="Feng B."/>
            <person name="Cao Y."/>
            <person name="Lipzen A."/>
            <person name="Daum C."/>
            <person name="Hundley H."/>
            <person name="Pangilinan J."/>
            <person name="Johnson J."/>
            <person name="Barry K."/>
            <person name="LaButti K."/>
            <person name="Ng V."/>
            <person name="Ahrendt S."/>
            <person name="Min B."/>
            <person name="Choi I.G."/>
            <person name="Park H."/>
            <person name="Plett J.M."/>
            <person name="Magnuson J."/>
            <person name="Spatafora J.W."/>
            <person name="Nagy L.G."/>
            <person name="Henrissat B."/>
            <person name="Grigoriev I.V."/>
            <person name="Yang Z.L."/>
            <person name="Xu J."/>
            <person name="Martin F.M."/>
        </authorList>
    </citation>
    <scope>NUCLEOTIDE SEQUENCE</scope>
    <source>
        <strain evidence="1">ATCC 28755</strain>
    </source>
</reference>
<name>A0ACB7ZUJ7_9AGAM</name>